<protein>
    <recommendedName>
        <fullName evidence="1">EF-hand domain-containing protein</fullName>
    </recommendedName>
</protein>
<evidence type="ECO:0000313" key="3">
    <source>
        <dbReference type="Proteomes" id="UP001200034"/>
    </source>
</evidence>
<dbReference type="InterPro" id="IPR002048">
    <property type="entry name" value="EF_hand_dom"/>
</dbReference>
<comment type="caution">
    <text evidence="2">The sequence shown here is derived from an EMBL/GenBank/DDBJ whole genome shotgun (WGS) entry which is preliminary data.</text>
</comment>
<dbReference type="SUPFAM" id="SSF47473">
    <property type="entry name" value="EF-hand"/>
    <property type="match status" value="3"/>
</dbReference>
<dbReference type="Gene3D" id="1.10.238.10">
    <property type="entry name" value="EF-hand"/>
    <property type="match status" value="3"/>
</dbReference>
<organism evidence="2 3">
    <name type="scientific">Drosophila rubida</name>
    <dbReference type="NCBI Taxonomy" id="30044"/>
    <lineage>
        <taxon>Eukaryota</taxon>
        <taxon>Metazoa</taxon>
        <taxon>Ecdysozoa</taxon>
        <taxon>Arthropoda</taxon>
        <taxon>Hexapoda</taxon>
        <taxon>Insecta</taxon>
        <taxon>Pterygota</taxon>
        <taxon>Neoptera</taxon>
        <taxon>Endopterygota</taxon>
        <taxon>Diptera</taxon>
        <taxon>Brachycera</taxon>
        <taxon>Muscomorpha</taxon>
        <taxon>Ephydroidea</taxon>
        <taxon>Drosophilidae</taxon>
        <taxon>Drosophila</taxon>
    </lineage>
</organism>
<reference evidence="2" key="1">
    <citation type="journal article" date="2021" name="Mol. Ecol. Resour.">
        <title>Phylogenomic analyses of the genus Drosophila reveals genomic signals of climate adaptation.</title>
        <authorList>
            <person name="Li F."/>
            <person name="Rane R.V."/>
            <person name="Luria V."/>
            <person name="Xiong Z."/>
            <person name="Chen J."/>
            <person name="Li Z."/>
            <person name="Catullo R.A."/>
            <person name="Griffin P.C."/>
            <person name="Schiffer M."/>
            <person name="Pearce S."/>
            <person name="Lee S.F."/>
            <person name="McElroy K."/>
            <person name="Stocker A."/>
            <person name="Shirriffs J."/>
            <person name="Cockerell F."/>
            <person name="Coppin C."/>
            <person name="Sgro C.M."/>
            <person name="Karger A."/>
            <person name="Cain J.W."/>
            <person name="Weber J.A."/>
            <person name="Santpere G."/>
            <person name="Kirschner M.W."/>
            <person name="Hoffmann A.A."/>
            <person name="Oakeshott J.G."/>
            <person name="Zhang G."/>
        </authorList>
    </citation>
    <scope>NUCLEOTIDE SEQUENCE</scope>
    <source>
        <strain evidence="2">BGI-SZ-2011g</strain>
    </source>
</reference>
<proteinExistence type="predicted"/>
<keyword evidence="3" id="KW-1185">Reference proteome</keyword>
<dbReference type="EMBL" id="JAJJHW010000014">
    <property type="protein sequence ID" value="KAH8388320.1"/>
    <property type="molecule type" value="Genomic_DNA"/>
</dbReference>
<dbReference type="PANTHER" id="PTHR20875">
    <property type="entry name" value="EF-HAND CALCIUM-BINDING DOMAIN-CONTAINING PROTEIN 6-RELATED"/>
    <property type="match status" value="1"/>
</dbReference>
<dbReference type="InterPro" id="IPR011992">
    <property type="entry name" value="EF-hand-dom_pair"/>
</dbReference>
<evidence type="ECO:0000313" key="2">
    <source>
        <dbReference type="EMBL" id="KAH8388320.1"/>
    </source>
</evidence>
<evidence type="ECO:0000259" key="1">
    <source>
        <dbReference type="PROSITE" id="PS50222"/>
    </source>
</evidence>
<accession>A0AAD4KEP9</accession>
<dbReference type="PROSITE" id="PS50222">
    <property type="entry name" value="EF_HAND_2"/>
    <property type="match status" value="1"/>
</dbReference>
<dbReference type="InterPro" id="IPR052603">
    <property type="entry name" value="EFCB6"/>
</dbReference>
<feature type="domain" description="EF-hand" evidence="1">
    <location>
        <begin position="663"/>
        <end position="698"/>
    </location>
</feature>
<dbReference type="Proteomes" id="UP001200034">
    <property type="component" value="Unassembled WGS sequence"/>
</dbReference>
<name>A0AAD4KEP9_9MUSC</name>
<dbReference type="AlphaFoldDB" id="A0AAD4KEP9"/>
<sequence>MHSTKIKEGDEREEMELNQIWRACRKIQGAIFRHNFDICADIQMHDPDCTGFVSESIFTSVLGKYRKVSGLSEFELRDVTDYFQIRDGRIAYRQFCKVVCGENLQKSADKELASGLEWNDPWHLNVLPQPEERRKLCLILLKIAQETHLPLMPYFQDYELVAQNVGVVTVSHFSRVLHFMKIPLSESDFLLLLKRYMKDGYMVNYVAFLKHIDNIIDYLRCHNLLDNSGDVIQNFPGRLVDLELSQLPPINGCQLLQPIFPDACNHPHLNRGQCDIVHCIQNYIYKNRVRTCEFLEKFDPLNVGSITKNQFERGLSNMGVGKHISQRELALLIDRYMDPLDTNRIRWRNFVDEIDTGKPSTIIVVPPLLSCLAVFTIKNLDKMPQCVVESPLQHIKELPRPGTLDWQAAPQDVREMCEEAMSKIRLRIRNRRLYLHPFFRNYDKLHSGHVNCHQANQIFRINGILLSNRELDSVLHRYGNELGFYYTKFLDDVDPAEYAMPNMVGKQPLQECPAFARDKVDERPDSEEHIIGILTSAKRQAVTKGISCIDFLADYDRHREGEILESDFKRALDNSMIILKEEDATTLANIFRSPKRAACVRYREFCKALDEIFIQVDTNMGDNVVTAVPLLHLPNLDCVDCFLNFDERTLCSQALMKLARRPDEISNLSQIFKDFDRQKCGSVTKNQFLRAITLREMHNMLSSRELEAINKCFGVKRGLCLEINYREFLNILDVLFATGQVKRNY</sequence>
<dbReference type="GO" id="GO:0005509">
    <property type="term" value="F:calcium ion binding"/>
    <property type="evidence" value="ECO:0007669"/>
    <property type="project" value="InterPro"/>
</dbReference>
<dbReference type="PANTHER" id="PTHR20875:SF0">
    <property type="entry name" value="GH12158P"/>
    <property type="match status" value="1"/>
</dbReference>
<gene>
    <name evidence="2" type="ORF">KR093_003853</name>
</gene>